<dbReference type="AlphaFoldDB" id="A0A397SHW9"/>
<keyword evidence="2" id="KW-1185">Reference proteome</keyword>
<reference evidence="1 2" key="1">
    <citation type="submission" date="2018-06" db="EMBL/GenBank/DDBJ databases">
        <title>Comparative genomics reveals the genomic features of Rhizophagus irregularis, R. cerebriforme, R. diaphanum and Gigaspora rosea, and their symbiotic lifestyle signature.</title>
        <authorList>
            <person name="Morin E."/>
            <person name="San Clemente H."/>
            <person name="Chen E.C.H."/>
            <person name="De La Providencia I."/>
            <person name="Hainaut M."/>
            <person name="Kuo A."/>
            <person name="Kohler A."/>
            <person name="Murat C."/>
            <person name="Tang N."/>
            <person name="Roy S."/>
            <person name="Loubradou J."/>
            <person name="Henrissat B."/>
            <person name="Grigoriev I.V."/>
            <person name="Corradi N."/>
            <person name="Roux C."/>
            <person name="Martin F.M."/>
        </authorList>
    </citation>
    <scope>NUCLEOTIDE SEQUENCE [LARGE SCALE GENOMIC DNA]</scope>
    <source>
        <strain evidence="1 2">DAOM 227022</strain>
    </source>
</reference>
<dbReference type="OrthoDB" id="2356793at2759"/>
<evidence type="ECO:0008006" key="3">
    <source>
        <dbReference type="Google" id="ProtNLM"/>
    </source>
</evidence>
<sequence>MESTFVYCNPSSTTKKEHFANAFLIYRNLKWKFYKEVFPNVKQQNYSIATGKTWKEVPDEIKNIYTQLSIKLSNEDTIAVGYLIFRALSWEIYKKDYPSASVATEEWGQLSPDQKDTYLKIYIELLSQVKPKKKVIMSNNNTNKSGQSKKASTNKTLVELYELFLYLEKDIIVNKEEFGIDSNANRAIARNS</sequence>
<evidence type="ECO:0000313" key="2">
    <source>
        <dbReference type="Proteomes" id="UP000265703"/>
    </source>
</evidence>
<dbReference type="Gene3D" id="1.10.30.10">
    <property type="entry name" value="High mobility group box domain"/>
    <property type="match status" value="1"/>
</dbReference>
<dbReference type="Proteomes" id="UP000265703">
    <property type="component" value="Unassembled WGS sequence"/>
</dbReference>
<dbReference type="InterPro" id="IPR036910">
    <property type="entry name" value="HMG_box_dom_sf"/>
</dbReference>
<name>A0A397SHW9_9GLOM</name>
<evidence type="ECO:0000313" key="1">
    <source>
        <dbReference type="EMBL" id="RIA83557.1"/>
    </source>
</evidence>
<dbReference type="SUPFAM" id="SSF47095">
    <property type="entry name" value="HMG-box"/>
    <property type="match status" value="2"/>
</dbReference>
<accession>A0A397SHW9</accession>
<protein>
    <recommendedName>
        <fullName evidence="3">HMG box domain-containing protein</fullName>
    </recommendedName>
</protein>
<gene>
    <name evidence="1" type="ORF">C1645_833663</name>
</gene>
<proteinExistence type="predicted"/>
<dbReference type="EMBL" id="QKYT01000562">
    <property type="protein sequence ID" value="RIA83557.1"/>
    <property type="molecule type" value="Genomic_DNA"/>
</dbReference>
<comment type="caution">
    <text evidence="1">The sequence shown here is derived from an EMBL/GenBank/DDBJ whole genome shotgun (WGS) entry which is preliminary data.</text>
</comment>
<organism evidence="1 2">
    <name type="scientific">Glomus cerebriforme</name>
    <dbReference type="NCBI Taxonomy" id="658196"/>
    <lineage>
        <taxon>Eukaryota</taxon>
        <taxon>Fungi</taxon>
        <taxon>Fungi incertae sedis</taxon>
        <taxon>Mucoromycota</taxon>
        <taxon>Glomeromycotina</taxon>
        <taxon>Glomeromycetes</taxon>
        <taxon>Glomerales</taxon>
        <taxon>Glomeraceae</taxon>
        <taxon>Glomus</taxon>
    </lineage>
</organism>